<accession>A0A1M6ARD1</accession>
<dbReference type="Proteomes" id="UP000184225">
    <property type="component" value="Unassembled WGS sequence"/>
</dbReference>
<dbReference type="AlphaFoldDB" id="A0A1M6ARD1"/>
<feature type="transmembrane region" description="Helical" evidence="1">
    <location>
        <begin position="61"/>
        <end position="80"/>
    </location>
</feature>
<keyword evidence="1" id="KW-0812">Transmembrane</keyword>
<keyword evidence="1" id="KW-0472">Membrane</keyword>
<feature type="transmembrane region" description="Helical" evidence="1">
    <location>
        <begin position="86"/>
        <end position="102"/>
    </location>
</feature>
<evidence type="ECO:0000256" key="1">
    <source>
        <dbReference type="SAM" id="Phobius"/>
    </source>
</evidence>
<gene>
    <name evidence="2" type="ORF">SAMN04488096_101405</name>
</gene>
<organism evidence="2 3">
    <name type="scientific">Mesonia phycicola</name>
    <dbReference type="NCBI Taxonomy" id="579105"/>
    <lineage>
        <taxon>Bacteria</taxon>
        <taxon>Pseudomonadati</taxon>
        <taxon>Bacteroidota</taxon>
        <taxon>Flavobacteriia</taxon>
        <taxon>Flavobacteriales</taxon>
        <taxon>Flavobacteriaceae</taxon>
        <taxon>Mesonia</taxon>
    </lineage>
</organism>
<keyword evidence="1" id="KW-1133">Transmembrane helix</keyword>
<protein>
    <recommendedName>
        <fullName evidence="4">Cxxc_20_cxxc protein</fullName>
    </recommendedName>
</protein>
<sequence>MKVYGKCKNCKNEISYRTNANTRVEFAMQDGENKNLNCKSCGTNTNFHVDELYAQPSKMPYLITGFATLVIVIVTLYFIFFSDSKYVIIAFGLPLVIYLILTKQDQTRVSDFNRRKLKGRTHNIVSSKLL</sequence>
<proteinExistence type="predicted"/>
<dbReference type="STRING" id="579105.SAMN04488096_101405"/>
<evidence type="ECO:0000313" key="2">
    <source>
        <dbReference type="EMBL" id="SHI38987.1"/>
    </source>
</evidence>
<dbReference type="OrthoDB" id="1179607at2"/>
<dbReference type="RefSeq" id="WP_073147699.1">
    <property type="nucleotide sequence ID" value="NZ_FQYY01000001.1"/>
</dbReference>
<evidence type="ECO:0000313" key="3">
    <source>
        <dbReference type="Proteomes" id="UP000184225"/>
    </source>
</evidence>
<keyword evidence="3" id="KW-1185">Reference proteome</keyword>
<name>A0A1M6ARD1_9FLAO</name>
<evidence type="ECO:0008006" key="4">
    <source>
        <dbReference type="Google" id="ProtNLM"/>
    </source>
</evidence>
<reference evidence="2 3" key="1">
    <citation type="submission" date="2016-11" db="EMBL/GenBank/DDBJ databases">
        <authorList>
            <person name="Jaros S."/>
            <person name="Januszkiewicz K."/>
            <person name="Wedrychowicz H."/>
        </authorList>
    </citation>
    <scope>NUCLEOTIDE SEQUENCE [LARGE SCALE GENOMIC DNA]</scope>
    <source>
        <strain evidence="2 3">DSM 21425</strain>
    </source>
</reference>
<dbReference type="EMBL" id="FQYY01000001">
    <property type="protein sequence ID" value="SHI38987.1"/>
    <property type="molecule type" value="Genomic_DNA"/>
</dbReference>